<keyword evidence="1" id="KW-0547">Nucleotide-binding</keyword>
<dbReference type="GO" id="GO:0000166">
    <property type="term" value="F:nucleotide binding"/>
    <property type="evidence" value="ECO:0007669"/>
    <property type="project" value="UniProtKB-KW"/>
</dbReference>
<dbReference type="Gene3D" id="3.40.50.300">
    <property type="entry name" value="P-loop containing nucleotide triphosphate hydrolases"/>
    <property type="match status" value="1"/>
</dbReference>
<evidence type="ECO:0000259" key="6">
    <source>
        <dbReference type="SMART" id="SM00833"/>
    </source>
</evidence>
<dbReference type="Gene3D" id="3.30.1220.10">
    <property type="entry name" value="CobW-like, C-terminal domain"/>
    <property type="match status" value="1"/>
</dbReference>
<dbReference type="InterPro" id="IPR011629">
    <property type="entry name" value="CobW-like_C"/>
</dbReference>
<dbReference type="EMBL" id="AE017126">
    <property type="protein sequence ID" value="AAP99534.1"/>
    <property type="molecule type" value="Genomic_DNA"/>
</dbReference>
<evidence type="ECO:0000313" key="7">
    <source>
        <dbReference type="EMBL" id="AAP99534.1"/>
    </source>
</evidence>
<feature type="domain" description="CobW C-terminal" evidence="6">
    <location>
        <begin position="256"/>
        <end position="344"/>
    </location>
</feature>
<name>Q7VD94_PROMA</name>
<dbReference type="InterPro" id="IPR003495">
    <property type="entry name" value="CobW/HypB/UreG_nucleotide-bd"/>
</dbReference>
<keyword evidence="3" id="KW-0143">Chaperone</keyword>
<dbReference type="eggNOG" id="COG0523">
    <property type="taxonomic scope" value="Bacteria"/>
</dbReference>
<dbReference type="InterPro" id="IPR027417">
    <property type="entry name" value="P-loop_NTPase"/>
</dbReference>
<dbReference type="Pfam" id="PF07683">
    <property type="entry name" value="CobW_C"/>
    <property type="match status" value="1"/>
</dbReference>
<dbReference type="Proteomes" id="UP000001420">
    <property type="component" value="Chromosome"/>
</dbReference>
<keyword evidence="2" id="KW-0378">Hydrolase</keyword>
<dbReference type="AlphaFoldDB" id="Q7VD94"/>
<accession>Q7VD94</accession>
<dbReference type="SMART" id="SM00833">
    <property type="entry name" value="CobW_C"/>
    <property type="match status" value="1"/>
</dbReference>
<organism evidence="7 8">
    <name type="scientific">Prochlorococcus marinus (strain SARG / CCMP1375 / SS120)</name>
    <dbReference type="NCBI Taxonomy" id="167539"/>
    <lineage>
        <taxon>Bacteria</taxon>
        <taxon>Bacillati</taxon>
        <taxon>Cyanobacteriota</taxon>
        <taxon>Cyanophyceae</taxon>
        <taxon>Synechococcales</taxon>
        <taxon>Prochlorococcaceae</taxon>
        <taxon>Prochlorococcus</taxon>
    </lineage>
</organism>
<dbReference type="SUPFAM" id="SSF52540">
    <property type="entry name" value="P-loop containing nucleoside triphosphate hydrolases"/>
    <property type="match status" value="1"/>
</dbReference>
<evidence type="ECO:0000256" key="2">
    <source>
        <dbReference type="ARBA" id="ARBA00022801"/>
    </source>
</evidence>
<dbReference type="HOGENOM" id="CLU_017452_1_1_3"/>
<dbReference type="KEGG" id="pma:Pro_0489"/>
<dbReference type="PANTHER" id="PTHR13748">
    <property type="entry name" value="COBW-RELATED"/>
    <property type="match status" value="1"/>
</dbReference>
<dbReference type="STRING" id="167539.Pro_0489"/>
<evidence type="ECO:0000313" key="8">
    <source>
        <dbReference type="Proteomes" id="UP000001420"/>
    </source>
</evidence>
<dbReference type="Pfam" id="PF02492">
    <property type="entry name" value="cobW"/>
    <property type="match status" value="1"/>
</dbReference>
<dbReference type="CDD" id="cd03112">
    <property type="entry name" value="CobW-like"/>
    <property type="match status" value="1"/>
</dbReference>
<evidence type="ECO:0000256" key="3">
    <source>
        <dbReference type="ARBA" id="ARBA00023186"/>
    </source>
</evidence>
<reference evidence="7 8" key="1">
    <citation type="journal article" date="2003" name="Proc. Natl. Acad. Sci. U.S.A.">
        <title>Genome sequence of the cyanobacterium Prochlorococcus marinus SS120, a nearly minimal oxyphototrophic genome.</title>
        <authorList>
            <person name="Dufresne A."/>
            <person name="Salanoubat M."/>
            <person name="Partensky F."/>
            <person name="Artiguenave F."/>
            <person name="Axmann I.M."/>
            <person name="Barbe V."/>
            <person name="Duprat S."/>
            <person name="Galperin M.Y."/>
            <person name="Koonin E.V."/>
            <person name="Le Gall F."/>
            <person name="Makarova K.S."/>
            <person name="Ostrowski M."/>
            <person name="Oztas S."/>
            <person name="Robert C."/>
            <person name="Rogozin I.B."/>
            <person name="Scanlan D.J."/>
            <person name="Tandeau de Marsac N."/>
            <person name="Weissenbach J."/>
            <person name="Wincker P."/>
            <person name="Wolf Y.I."/>
            <person name="Hess W.R."/>
        </authorList>
    </citation>
    <scope>NUCLEOTIDE SEQUENCE [LARGE SCALE GENOMIC DNA]</scope>
    <source>
        <strain evidence="8">SARG / CCMP1375 / SS120</strain>
    </source>
</reference>
<keyword evidence="8" id="KW-1185">Reference proteome</keyword>
<comment type="similarity">
    <text evidence="4">Belongs to the SIMIBI class G3E GTPase family. ZNG1 subfamily.</text>
</comment>
<gene>
    <name evidence="7" type="ordered locus">Pro_0489</name>
</gene>
<comment type="catalytic activity">
    <reaction evidence="5">
        <text>GTP + H2O = GDP + phosphate + H(+)</text>
        <dbReference type="Rhea" id="RHEA:19669"/>
        <dbReference type="ChEBI" id="CHEBI:15377"/>
        <dbReference type="ChEBI" id="CHEBI:15378"/>
        <dbReference type="ChEBI" id="CHEBI:37565"/>
        <dbReference type="ChEBI" id="CHEBI:43474"/>
        <dbReference type="ChEBI" id="CHEBI:58189"/>
    </reaction>
    <physiologicalReaction direction="left-to-right" evidence="5">
        <dbReference type="Rhea" id="RHEA:19670"/>
    </physiologicalReaction>
</comment>
<evidence type="ECO:0000256" key="5">
    <source>
        <dbReference type="ARBA" id="ARBA00049117"/>
    </source>
</evidence>
<proteinExistence type="inferred from homology"/>
<dbReference type="PATRIC" id="fig|167539.5.peg.502"/>
<evidence type="ECO:0000256" key="1">
    <source>
        <dbReference type="ARBA" id="ARBA00022741"/>
    </source>
</evidence>
<protein>
    <submittedName>
        <fullName evidence="7">GTPase, G3E family</fullName>
    </submittedName>
</protein>
<dbReference type="OrthoDB" id="517607at2"/>
<dbReference type="EnsemblBacteria" id="AAP99534">
    <property type="protein sequence ID" value="AAP99534"/>
    <property type="gene ID" value="Pro_0489"/>
</dbReference>
<dbReference type="PANTHER" id="PTHR13748:SF59">
    <property type="entry name" value="COBW C-TERMINAL DOMAIN-CONTAINING PROTEIN"/>
    <property type="match status" value="1"/>
</dbReference>
<dbReference type="InterPro" id="IPR051316">
    <property type="entry name" value="Zinc-reg_GTPase_activator"/>
</dbReference>
<dbReference type="InterPro" id="IPR036627">
    <property type="entry name" value="CobW-likC_sf"/>
</dbReference>
<dbReference type="GO" id="GO:0016787">
    <property type="term" value="F:hydrolase activity"/>
    <property type="evidence" value="ECO:0007669"/>
    <property type="project" value="UniProtKB-KW"/>
</dbReference>
<dbReference type="SUPFAM" id="SSF90002">
    <property type="entry name" value="Hypothetical protein YjiA, C-terminal domain"/>
    <property type="match status" value="1"/>
</dbReference>
<evidence type="ECO:0000256" key="4">
    <source>
        <dbReference type="ARBA" id="ARBA00034320"/>
    </source>
</evidence>
<dbReference type="RefSeq" id="WP_011124643.1">
    <property type="nucleotide sequence ID" value="NC_005042.1"/>
</dbReference>
<sequence length="358" mass="39950">MTIDSEVTQISKEASTVPVTILTGFLGSGKTTLLNHILQNQEGLKTAVLVNEFGEIGIDNDLIIRTGEEMIELSNGCICCSINGELVNAVEKIITQDKSIDYIIVETTGLADPLPVAMTFLGNELREATRLDSIITLIDAENFNDGLLGSEIARSQLIHGDILLINKCDLVNEEKLSYIEKELFTIKNDPRILKTKQAEAPLALLLSVGLFESDKLHNEPMEDHSKCDHEHGLCKHDDLHQEHNHTTSEQSNIEGYTSLSFKEKAPFSLRKFQNFLDNQLPSSVFRAKGILWFTESDKRYIFHLAGKRFSIDDSEWNGEKTNKLVLIGKDLDHEKINHQLNACVSKDSGQGFGESNIV</sequence>